<dbReference type="EMBL" id="BPLR01013841">
    <property type="protein sequence ID" value="GIY64194.1"/>
    <property type="molecule type" value="Genomic_DNA"/>
</dbReference>
<dbReference type="Proteomes" id="UP001054945">
    <property type="component" value="Unassembled WGS sequence"/>
</dbReference>
<organism evidence="2 3">
    <name type="scientific">Caerostris extrusa</name>
    <name type="common">Bark spider</name>
    <name type="synonym">Caerostris bankana</name>
    <dbReference type="NCBI Taxonomy" id="172846"/>
    <lineage>
        <taxon>Eukaryota</taxon>
        <taxon>Metazoa</taxon>
        <taxon>Ecdysozoa</taxon>
        <taxon>Arthropoda</taxon>
        <taxon>Chelicerata</taxon>
        <taxon>Arachnida</taxon>
        <taxon>Araneae</taxon>
        <taxon>Araneomorphae</taxon>
        <taxon>Entelegynae</taxon>
        <taxon>Araneoidea</taxon>
        <taxon>Araneidae</taxon>
        <taxon>Caerostris</taxon>
    </lineage>
</organism>
<comment type="caution">
    <text evidence="2">The sequence shown here is derived from an EMBL/GenBank/DDBJ whole genome shotgun (WGS) entry which is preliminary data.</text>
</comment>
<sequence>MNFPLARPSQSLLIEELSFIDELGLVLGQIIPMKCFLKGTILGYKLNHPIQLNSHNQLIFEKQKKNNDPKDKQKKKENQRKTPFLPVKKYLVYPIAEFFLWVDHRCPRGQAKRKQCSQ</sequence>
<evidence type="ECO:0000256" key="1">
    <source>
        <dbReference type="SAM" id="MobiDB-lite"/>
    </source>
</evidence>
<name>A0AAV4V2G1_CAEEX</name>
<feature type="compositionally biased region" description="Basic and acidic residues" evidence="1">
    <location>
        <begin position="61"/>
        <end position="80"/>
    </location>
</feature>
<accession>A0AAV4V2G1</accession>
<proteinExistence type="predicted"/>
<keyword evidence="3" id="KW-1185">Reference proteome</keyword>
<evidence type="ECO:0000313" key="3">
    <source>
        <dbReference type="Proteomes" id="UP001054945"/>
    </source>
</evidence>
<reference evidence="2 3" key="1">
    <citation type="submission" date="2021-06" db="EMBL/GenBank/DDBJ databases">
        <title>Caerostris extrusa draft genome.</title>
        <authorList>
            <person name="Kono N."/>
            <person name="Arakawa K."/>
        </authorList>
    </citation>
    <scope>NUCLEOTIDE SEQUENCE [LARGE SCALE GENOMIC DNA]</scope>
</reference>
<gene>
    <name evidence="2" type="ORF">CEXT_49981</name>
</gene>
<feature type="region of interest" description="Disordered" evidence="1">
    <location>
        <begin position="61"/>
        <end position="82"/>
    </location>
</feature>
<protein>
    <submittedName>
        <fullName evidence="2">Uncharacterized protein</fullName>
    </submittedName>
</protein>
<dbReference type="AlphaFoldDB" id="A0AAV4V2G1"/>
<evidence type="ECO:0000313" key="2">
    <source>
        <dbReference type="EMBL" id="GIY64194.1"/>
    </source>
</evidence>